<protein>
    <recommendedName>
        <fullName evidence="2">mitogen-activated protein kinase kinase kinase</fullName>
        <ecNumber evidence="2">2.7.11.25</ecNumber>
    </recommendedName>
</protein>
<dbReference type="GO" id="GO:0004709">
    <property type="term" value="F:MAP kinase kinase kinase activity"/>
    <property type="evidence" value="ECO:0007669"/>
    <property type="project" value="UniProtKB-EC"/>
</dbReference>
<evidence type="ECO:0000256" key="10">
    <source>
        <dbReference type="PROSITE-ProRule" id="PRU10141"/>
    </source>
</evidence>
<dbReference type="InterPro" id="IPR017441">
    <property type="entry name" value="Protein_kinase_ATP_BS"/>
</dbReference>
<comment type="similarity">
    <text evidence="1">Belongs to the protein kinase superfamily. STE Ser/Thr protein kinase family. MAP kinase kinase kinase subfamily.</text>
</comment>
<keyword evidence="5 10" id="KW-0547">Nucleotide-binding</keyword>
<dbReference type="InterPro" id="IPR011009">
    <property type="entry name" value="Kinase-like_dom_sf"/>
</dbReference>
<keyword evidence="4" id="KW-0808">Transferase</keyword>
<sequence length="144" mass="15287">MHSPPHQSHRPPAARLTRRNAIRQSAYVARPAGPAPAQHDSICSNPTEDSCVEEGDALGATEEVAEVDEGGAGTAMPESSASRAAAVVVKRRISNWWKLELVGAGSFGRVYKAVSEDGFVFAVKEASLIGPESYAKQSASRLEQ</sequence>
<dbReference type="InterPro" id="IPR050538">
    <property type="entry name" value="MAP_kinase_kinase_kinase"/>
</dbReference>
<evidence type="ECO:0000313" key="12">
    <source>
        <dbReference type="EMBL" id="WVZ73485.1"/>
    </source>
</evidence>
<dbReference type="EC" id="2.7.11.25" evidence="2"/>
<reference evidence="12 13" key="1">
    <citation type="submission" date="2024-02" db="EMBL/GenBank/DDBJ databases">
        <title>High-quality chromosome-scale genome assembly of Pensacola bahiagrass (Paspalum notatum Flugge var. saurae).</title>
        <authorList>
            <person name="Vega J.M."/>
            <person name="Podio M."/>
            <person name="Orjuela J."/>
            <person name="Siena L.A."/>
            <person name="Pessino S.C."/>
            <person name="Combes M.C."/>
            <person name="Mariac C."/>
            <person name="Albertini E."/>
            <person name="Pupilli F."/>
            <person name="Ortiz J.P.A."/>
            <person name="Leblanc O."/>
        </authorList>
    </citation>
    <scope>NUCLEOTIDE SEQUENCE [LARGE SCALE GENOMIC DNA]</scope>
    <source>
        <strain evidence="12">R1</strain>
        <tissue evidence="12">Leaf</tissue>
    </source>
</reference>
<evidence type="ECO:0000256" key="2">
    <source>
        <dbReference type="ARBA" id="ARBA00012406"/>
    </source>
</evidence>
<dbReference type="Proteomes" id="UP001341281">
    <property type="component" value="Chromosome 05"/>
</dbReference>
<dbReference type="GO" id="GO:0005524">
    <property type="term" value="F:ATP binding"/>
    <property type="evidence" value="ECO:0007669"/>
    <property type="project" value="UniProtKB-UniRule"/>
</dbReference>
<dbReference type="GO" id="GO:0005737">
    <property type="term" value="C:cytoplasm"/>
    <property type="evidence" value="ECO:0007669"/>
    <property type="project" value="TreeGrafter"/>
</dbReference>
<evidence type="ECO:0000313" key="13">
    <source>
        <dbReference type="Proteomes" id="UP001341281"/>
    </source>
</evidence>
<gene>
    <name evidence="12" type="ORF">U9M48_021785</name>
</gene>
<keyword evidence="6" id="KW-0418">Kinase</keyword>
<evidence type="ECO:0000256" key="8">
    <source>
        <dbReference type="ARBA" id="ARBA00047559"/>
    </source>
</evidence>
<comment type="catalytic activity">
    <reaction evidence="8">
        <text>L-threonyl-[protein] + ATP = O-phospho-L-threonyl-[protein] + ADP + H(+)</text>
        <dbReference type="Rhea" id="RHEA:46608"/>
        <dbReference type="Rhea" id="RHEA-COMP:11060"/>
        <dbReference type="Rhea" id="RHEA-COMP:11605"/>
        <dbReference type="ChEBI" id="CHEBI:15378"/>
        <dbReference type="ChEBI" id="CHEBI:30013"/>
        <dbReference type="ChEBI" id="CHEBI:30616"/>
        <dbReference type="ChEBI" id="CHEBI:61977"/>
        <dbReference type="ChEBI" id="CHEBI:456216"/>
        <dbReference type="EC" id="2.7.11.25"/>
    </reaction>
</comment>
<evidence type="ECO:0000256" key="7">
    <source>
        <dbReference type="ARBA" id="ARBA00022840"/>
    </source>
</evidence>
<evidence type="ECO:0000256" key="5">
    <source>
        <dbReference type="ARBA" id="ARBA00022741"/>
    </source>
</evidence>
<dbReference type="Gene3D" id="3.30.200.20">
    <property type="entry name" value="Phosphorylase Kinase, domain 1"/>
    <property type="match status" value="1"/>
</dbReference>
<accession>A0AAQ3THF6</accession>
<keyword evidence="13" id="KW-1185">Reference proteome</keyword>
<organism evidence="12 13">
    <name type="scientific">Paspalum notatum var. saurae</name>
    <dbReference type="NCBI Taxonomy" id="547442"/>
    <lineage>
        <taxon>Eukaryota</taxon>
        <taxon>Viridiplantae</taxon>
        <taxon>Streptophyta</taxon>
        <taxon>Embryophyta</taxon>
        <taxon>Tracheophyta</taxon>
        <taxon>Spermatophyta</taxon>
        <taxon>Magnoliopsida</taxon>
        <taxon>Liliopsida</taxon>
        <taxon>Poales</taxon>
        <taxon>Poaceae</taxon>
        <taxon>PACMAD clade</taxon>
        <taxon>Panicoideae</taxon>
        <taxon>Andropogonodae</taxon>
        <taxon>Paspaleae</taxon>
        <taxon>Paspalinae</taxon>
        <taxon>Paspalum</taxon>
    </lineage>
</organism>
<name>A0AAQ3THF6_PASNO</name>
<dbReference type="PANTHER" id="PTHR48016">
    <property type="entry name" value="MAP KINASE KINASE KINASE SSK2-RELATED-RELATED"/>
    <property type="match status" value="1"/>
</dbReference>
<dbReference type="SUPFAM" id="SSF56112">
    <property type="entry name" value="Protein kinase-like (PK-like)"/>
    <property type="match status" value="1"/>
</dbReference>
<feature type="non-terminal residue" evidence="12">
    <location>
        <position position="1"/>
    </location>
</feature>
<dbReference type="EMBL" id="CP144749">
    <property type="protein sequence ID" value="WVZ73485.1"/>
    <property type="molecule type" value="Genomic_DNA"/>
</dbReference>
<comment type="catalytic activity">
    <reaction evidence="9">
        <text>L-seryl-[protein] + ATP = O-phospho-L-seryl-[protein] + ADP + H(+)</text>
        <dbReference type="Rhea" id="RHEA:17989"/>
        <dbReference type="Rhea" id="RHEA-COMP:9863"/>
        <dbReference type="Rhea" id="RHEA-COMP:11604"/>
        <dbReference type="ChEBI" id="CHEBI:15378"/>
        <dbReference type="ChEBI" id="CHEBI:29999"/>
        <dbReference type="ChEBI" id="CHEBI:30616"/>
        <dbReference type="ChEBI" id="CHEBI:83421"/>
        <dbReference type="ChEBI" id="CHEBI:456216"/>
        <dbReference type="EC" id="2.7.11.25"/>
    </reaction>
</comment>
<feature type="region of interest" description="Disordered" evidence="11">
    <location>
        <begin position="1"/>
        <end position="54"/>
    </location>
</feature>
<dbReference type="AlphaFoldDB" id="A0AAQ3THF6"/>
<evidence type="ECO:0000256" key="11">
    <source>
        <dbReference type="SAM" id="MobiDB-lite"/>
    </source>
</evidence>
<dbReference type="PROSITE" id="PS00107">
    <property type="entry name" value="PROTEIN_KINASE_ATP"/>
    <property type="match status" value="1"/>
</dbReference>
<keyword evidence="7 10" id="KW-0067">ATP-binding</keyword>
<evidence type="ECO:0000256" key="6">
    <source>
        <dbReference type="ARBA" id="ARBA00022777"/>
    </source>
</evidence>
<evidence type="ECO:0000256" key="4">
    <source>
        <dbReference type="ARBA" id="ARBA00022679"/>
    </source>
</evidence>
<evidence type="ECO:0000256" key="9">
    <source>
        <dbReference type="ARBA" id="ARBA00048329"/>
    </source>
</evidence>
<feature type="binding site" evidence="10">
    <location>
        <position position="124"/>
    </location>
    <ligand>
        <name>ATP</name>
        <dbReference type="ChEBI" id="CHEBI:30616"/>
    </ligand>
</feature>
<dbReference type="PANTHER" id="PTHR48016:SF29">
    <property type="entry name" value="MITOGEN-ACTIVATED PROTEIN KINASE KINASE KINASE 1-RELATED"/>
    <property type="match status" value="1"/>
</dbReference>
<evidence type="ECO:0000256" key="3">
    <source>
        <dbReference type="ARBA" id="ARBA00022527"/>
    </source>
</evidence>
<evidence type="ECO:0000256" key="1">
    <source>
        <dbReference type="ARBA" id="ARBA00006529"/>
    </source>
</evidence>
<proteinExistence type="inferred from homology"/>
<keyword evidence="3" id="KW-0723">Serine/threonine-protein kinase</keyword>